<keyword evidence="2" id="KW-0378">Hydrolase</keyword>
<dbReference type="OrthoDB" id="252464at2"/>
<comment type="caution">
    <text evidence="2">The sequence shown here is derived from an EMBL/GenBank/DDBJ whole genome shotgun (WGS) entry which is preliminary data.</text>
</comment>
<gene>
    <name evidence="2" type="ORF">E4665_10155</name>
</gene>
<dbReference type="SUPFAM" id="SSF53474">
    <property type="entry name" value="alpha/beta-Hydrolases"/>
    <property type="match status" value="1"/>
</dbReference>
<feature type="domain" description="AB hydrolase-1" evidence="1">
    <location>
        <begin position="30"/>
        <end position="124"/>
    </location>
</feature>
<dbReference type="AlphaFoldDB" id="A0A4Z0GNS8"/>
<sequence length="228" mass="25053">MEIQRAIIRLKTANTPAIVLTPENEVGTALVIHGYGGSKEEQLGLAFRIAETGLKTFVIDLRGHGENALEFDEAVLSDVQSIVSYCRSFGGKVIAIGHSLGGRLALISNADAAIGISPAICETFGGQTRKKLEELRHYRVNERSSVTLEKMLSAFPQPVFPKTHKKFVLFGSRDIPEIVDSCRQLDTDKAFEIKNALHSDIFTLDTTVSIIVRLIDSLYNKKHETLGS</sequence>
<name>A0A4Z0GNS8_9BACL</name>
<proteinExistence type="predicted"/>
<evidence type="ECO:0000313" key="2">
    <source>
        <dbReference type="EMBL" id="TGA98015.1"/>
    </source>
</evidence>
<dbReference type="Pfam" id="PF12697">
    <property type="entry name" value="Abhydrolase_6"/>
    <property type="match status" value="1"/>
</dbReference>
<evidence type="ECO:0000259" key="1">
    <source>
        <dbReference type="Pfam" id="PF12697"/>
    </source>
</evidence>
<evidence type="ECO:0000313" key="3">
    <source>
        <dbReference type="Proteomes" id="UP000298347"/>
    </source>
</evidence>
<dbReference type="GO" id="GO:0016787">
    <property type="term" value="F:hydrolase activity"/>
    <property type="evidence" value="ECO:0007669"/>
    <property type="project" value="UniProtKB-KW"/>
</dbReference>
<protein>
    <submittedName>
        <fullName evidence="2">Alpha/beta hydrolase</fullName>
    </submittedName>
</protein>
<keyword evidence="3" id="KW-1185">Reference proteome</keyword>
<organism evidence="2 3">
    <name type="scientific">Sporolactobacillus shoreae</name>
    <dbReference type="NCBI Taxonomy" id="1465501"/>
    <lineage>
        <taxon>Bacteria</taxon>
        <taxon>Bacillati</taxon>
        <taxon>Bacillota</taxon>
        <taxon>Bacilli</taxon>
        <taxon>Bacillales</taxon>
        <taxon>Sporolactobacillaceae</taxon>
        <taxon>Sporolactobacillus</taxon>
    </lineage>
</organism>
<accession>A0A4Z0GNS8</accession>
<reference evidence="2 3" key="1">
    <citation type="journal article" date="2015" name="Int. J. Syst. Evol. Microbiol.">
        <title>Sporolactobacillus shoreae sp. nov. and Sporolactobacillus spathodeae sp. nov., two spore-forming lactic acid bacteria isolated from tree barks in Thailand.</title>
        <authorList>
            <person name="Thamacharoensuk T."/>
            <person name="Kitahara M."/>
            <person name="Ohkuma M."/>
            <person name="Thongchul N."/>
            <person name="Tanasupawat S."/>
        </authorList>
    </citation>
    <scope>NUCLEOTIDE SEQUENCE [LARGE SCALE GENOMIC DNA]</scope>
    <source>
        <strain evidence="2 3">BK92</strain>
    </source>
</reference>
<dbReference type="InterPro" id="IPR029058">
    <property type="entry name" value="AB_hydrolase_fold"/>
</dbReference>
<dbReference type="Gene3D" id="3.40.50.1820">
    <property type="entry name" value="alpha/beta hydrolase"/>
    <property type="match status" value="1"/>
</dbReference>
<dbReference type="InterPro" id="IPR000073">
    <property type="entry name" value="AB_hydrolase_1"/>
</dbReference>
<dbReference type="Proteomes" id="UP000298347">
    <property type="component" value="Unassembled WGS sequence"/>
</dbReference>
<dbReference type="RefSeq" id="WP_135348678.1">
    <property type="nucleotide sequence ID" value="NZ_SRJD01000010.1"/>
</dbReference>
<dbReference type="EMBL" id="SRJD01000010">
    <property type="protein sequence ID" value="TGA98015.1"/>
    <property type="molecule type" value="Genomic_DNA"/>
</dbReference>